<sequence>MIDKLDTNEIIGELVTEVIENLDINAFVKELQEQLVSRLAERIMIELNEAINRSSG</sequence>
<dbReference type="EMBL" id="UINC01126823">
    <property type="protein sequence ID" value="SVD05548.1"/>
    <property type="molecule type" value="Genomic_DNA"/>
</dbReference>
<dbReference type="AlphaFoldDB" id="A0A382S8T7"/>
<proteinExistence type="predicted"/>
<accession>A0A382S8T7</accession>
<evidence type="ECO:0000313" key="1">
    <source>
        <dbReference type="EMBL" id="SVD05548.1"/>
    </source>
</evidence>
<reference evidence="1" key="1">
    <citation type="submission" date="2018-05" db="EMBL/GenBank/DDBJ databases">
        <authorList>
            <person name="Lanie J.A."/>
            <person name="Ng W.-L."/>
            <person name="Kazmierczak K.M."/>
            <person name="Andrzejewski T.M."/>
            <person name="Davidsen T.M."/>
            <person name="Wayne K.J."/>
            <person name="Tettelin H."/>
            <person name="Glass J.I."/>
            <person name="Rusch D."/>
            <person name="Podicherti R."/>
            <person name="Tsui H.-C.T."/>
            <person name="Winkler M.E."/>
        </authorList>
    </citation>
    <scope>NUCLEOTIDE SEQUENCE</scope>
</reference>
<gene>
    <name evidence="1" type="ORF">METZ01_LOCUS358402</name>
</gene>
<name>A0A382S8T7_9ZZZZ</name>
<organism evidence="1">
    <name type="scientific">marine metagenome</name>
    <dbReference type="NCBI Taxonomy" id="408172"/>
    <lineage>
        <taxon>unclassified sequences</taxon>
        <taxon>metagenomes</taxon>
        <taxon>ecological metagenomes</taxon>
    </lineage>
</organism>
<protein>
    <submittedName>
        <fullName evidence="1">Uncharacterized protein</fullName>
    </submittedName>
</protein>